<dbReference type="InterPro" id="IPR013087">
    <property type="entry name" value="Znf_C2H2_type"/>
</dbReference>
<evidence type="ECO:0000256" key="2">
    <source>
        <dbReference type="SAM" id="MobiDB-lite"/>
    </source>
</evidence>
<name>A0ABP1PU53_9HEXA</name>
<gene>
    <name evidence="4" type="ORF">ODALV1_LOCUS2801</name>
</gene>
<dbReference type="Proteomes" id="UP001642540">
    <property type="component" value="Unassembled WGS sequence"/>
</dbReference>
<dbReference type="SUPFAM" id="SSF57667">
    <property type="entry name" value="beta-beta-alpha zinc fingers"/>
    <property type="match status" value="1"/>
</dbReference>
<dbReference type="EMBL" id="CAXLJM020000007">
    <property type="protein sequence ID" value="CAL8074109.1"/>
    <property type="molecule type" value="Genomic_DNA"/>
</dbReference>
<evidence type="ECO:0000256" key="1">
    <source>
        <dbReference type="PROSITE-ProRule" id="PRU00042"/>
    </source>
</evidence>
<evidence type="ECO:0000259" key="3">
    <source>
        <dbReference type="PROSITE" id="PS50157"/>
    </source>
</evidence>
<comment type="caution">
    <text evidence="4">The sequence shown here is derived from an EMBL/GenBank/DDBJ whole genome shotgun (WGS) entry which is preliminary data.</text>
</comment>
<feature type="domain" description="C2H2-type" evidence="3">
    <location>
        <begin position="311"/>
        <end position="339"/>
    </location>
</feature>
<dbReference type="PROSITE" id="PS50157">
    <property type="entry name" value="ZINC_FINGER_C2H2_2"/>
    <property type="match status" value="1"/>
</dbReference>
<sequence>MDVMGEACSIGSEVVELRQSLAIVTEALILFQEYIETEIGEMSYFRDSGSYNKLVETFNRLRPRNDNRTPVRIQAPPPPPMYHYQYHQQPMEYKPNFHMDGLMMISQACDEEIKNHQFIPAPVIAPAMQQVLSQGEDEQVDVNVDSNEEDGTAGRIMINQVFSVTPPPPPSFVNDGDLEAPTVATIQQESPNVCEPINLSGGQPSVIVSKNQLMIQSQNQPMITAAAPPFPHVANEREVPPMGLRKTPSLNRDGLPRARKPSKHSVKKALKKMKNKGVIMNGVGAITMNNAEIKTKGGLNRKSRKFLDKPVKCPECSKSYSSRGVMSRHMKEVHQLEPQFTCFYCPLKFRNGPIRLEHMTSVHPDDMSSITCPYCKRRSQSVAGKRNHMMLCAKKCNSPDGKAVG</sequence>
<proteinExistence type="predicted"/>
<dbReference type="Gene3D" id="3.30.160.60">
    <property type="entry name" value="Classic Zinc Finger"/>
    <property type="match status" value="1"/>
</dbReference>
<feature type="region of interest" description="Disordered" evidence="2">
    <location>
        <begin position="241"/>
        <end position="264"/>
    </location>
</feature>
<dbReference type="InterPro" id="IPR036236">
    <property type="entry name" value="Znf_C2H2_sf"/>
</dbReference>
<evidence type="ECO:0000313" key="4">
    <source>
        <dbReference type="EMBL" id="CAL8074109.1"/>
    </source>
</evidence>
<dbReference type="Pfam" id="PF13894">
    <property type="entry name" value="zf-C2H2_4"/>
    <property type="match status" value="1"/>
</dbReference>
<evidence type="ECO:0000313" key="5">
    <source>
        <dbReference type="Proteomes" id="UP001642540"/>
    </source>
</evidence>
<keyword evidence="1" id="KW-0479">Metal-binding</keyword>
<keyword evidence="5" id="KW-1185">Reference proteome</keyword>
<keyword evidence="1" id="KW-0863">Zinc-finger</keyword>
<dbReference type="SMART" id="SM00355">
    <property type="entry name" value="ZnF_C2H2"/>
    <property type="match status" value="3"/>
</dbReference>
<reference evidence="4 5" key="1">
    <citation type="submission" date="2024-08" db="EMBL/GenBank/DDBJ databases">
        <authorList>
            <person name="Cucini C."/>
            <person name="Frati F."/>
        </authorList>
    </citation>
    <scope>NUCLEOTIDE SEQUENCE [LARGE SCALE GENOMIC DNA]</scope>
</reference>
<organism evidence="4 5">
    <name type="scientific">Orchesella dallaii</name>
    <dbReference type="NCBI Taxonomy" id="48710"/>
    <lineage>
        <taxon>Eukaryota</taxon>
        <taxon>Metazoa</taxon>
        <taxon>Ecdysozoa</taxon>
        <taxon>Arthropoda</taxon>
        <taxon>Hexapoda</taxon>
        <taxon>Collembola</taxon>
        <taxon>Entomobryomorpha</taxon>
        <taxon>Entomobryoidea</taxon>
        <taxon>Orchesellidae</taxon>
        <taxon>Orchesellinae</taxon>
        <taxon>Orchesella</taxon>
    </lineage>
</organism>
<keyword evidence="1" id="KW-0862">Zinc</keyword>
<accession>A0ABP1PU53</accession>
<protein>
    <recommendedName>
        <fullName evidence="3">C2H2-type domain-containing protein</fullName>
    </recommendedName>
</protein>
<dbReference type="PROSITE" id="PS00028">
    <property type="entry name" value="ZINC_FINGER_C2H2_1"/>
    <property type="match status" value="2"/>
</dbReference>